<comment type="pathway">
    <text evidence="2">Glycan biosynthesis; alginate biosynthesis.</text>
</comment>
<evidence type="ECO:0000256" key="3">
    <source>
        <dbReference type="ARBA" id="ARBA00022679"/>
    </source>
</evidence>
<keyword evidence="7" id="KW-0472">Membrane</keyword>
<feature type="transmembrane region" description="Helical" evidence="7">
    <location>
        <begin position="7"/>
        <end position="25"/>
    </location>
</feature>
<evidence type="ECO:0000256" key="2">
    <source>
        <dbReference type="ARBA" id="ARBA00005182"/>
    </source>
</evidence>
<evidence type="ECO:0000256" key="1">
    <source>
        <dbReference type="ARBA" id="ARBA00004418"/>
    </source>
</evidence>
<evidence type="ECO:0000256" key="6">
    <source>
        <dbReference type="ARBA" id="ARBA00022841"/>
    </source>
</evidence>
<evidence type="ECO:0000256" key="7">
    <source>
        <dbReference type="SAM" id="Phobius"/>
    </source>
</evidence>
<dbReference type="Pfam" id="PF16822">
    <property type="entry name" value="ALGX"/>
    <property type="match status" value="1"/>
</dbReference>
<dbReference type="InterPro" id="IPR031811">
    <property type="entry name" value="ALGX/ALGJ_SGNH-like"/>
</dbReference>
<gene>
    <name evidence="9" type="ORF">H8730_02350</name>
</gene>
<protein>
    <recommendedName>
        <fullName evidence="8">AlgX/AlgJ SGNH hydrolase-like domain-containing protein</fullName>
    </recommendedName>
</protein>
<accession>A0A926HW66</accession>
<dbReference type="Proteomes" id="UP000657006">
    <property type="component" value="Unassembled WGS sequence"/>
</dbReference>
<dbReference type="RefSeq" id="WP_249289247.1">
    <property type="nucleotide sequence ID" value="NZ_JACRSQ010000002.1"/>
</dbReference>
<comment type="caution">
    <text evidence="9">The sequence shown here is derived from an EMBL/GenBank/DDBJ whole genome shotgun (WGS) entry which is preliminary data.</text>
</comment>
<keyword evidence="7" id="KW-0812">Transmembrane</keyword>
<keyword evidence="10" id="KW-1185">Reference proteome</keyword>
<evidence type="ECO:0000256" key="5">
    <source>
        <dbReference type="ARBA" id="ARBA00022764"/>
    </source>
</evidence>
<evidence type="ECO:0000313" key="10">
    <source>
        <dbReference type="Proteomes" id="UP000657006"/>
    </source>
</evidence>
<dbReference type="GO" id="GO:0042597">
    <property type="term" value="C:periplasmic space"/>
    <property type="evidence" value="ECO:0007669"/>
    <property type="project" value="UniProtKB-SubCell"/>
</dbReference>
<keyword evidence="5" id="KW-0574">Periplasm</keyword>
<dbReference type="GO" id="GO:0042121">
    <property type="term" value="P:alginic acid biosynthetic process"/>
    <property type="evidence" value="ECO:0007669"/>
    <property type="project" value="UniProtKB-KW"/>
</dbReference>
<comment type="subcellular location">
    <subcellularLocation>
        <location evidence="1">Periplasm</location>
    </subcellularLocation>
</comment>
<sequence>MKSLKLGFVIIICSIIGLGIGGFNLEPDSISEIDNRKLTTFPTIGEGDFTDSVENYVSDRIGFRTWAIDTFTWLNDKLFNEMVHPTYTYGKDGYVFFKLSDEEYDIEWLDGFVAFLLQLQTYCDERNIPFIFWLNPAKTTVYSNYLPDGYNFTGKFLRDLLQRLDEAGINYVNTTDVLMQKKESEQVFNVKYDAGHWNDLGAFYGTNAILDKISEFFPSVRSNTFDDFECLTSHVTSLSVSHFAIDEDVPVFLNTQSNSILSLADDYASLNLNANYTDYDVLINTAAQDEYPRVLFFQGSYVNGRRRFIESRIKEYDSIHNYENVLDFDYYFNIFQPDCVIFETAEYTLSASYFDYATMINCTFNPSLNQFDSYEEVQMNTDCIIGYEESGNIVNFSSENPWSSANYAYLQSGNLILDLKMDFEEYTLSASFDSTRFDSENAKLILLDEEAKEKRIYDVKWVSGS</sequence>
<dbReference type="GO" id="GO:0016740">
    <property type="term" value="F:transferase activity"/>
    <property type="evidence" value="ECO:0007669"/>
    <property type="project" value="UniProtKB-KW"/>
</dbReference>
<feature type="domain" description="AlgX/AlgJ SGNH hydrolase-like" evidence="8">
    <location>
        <begin position="90"/>
        <end position="215"/>
    </location>
</feature>
<keyword evidence="4" id="KW-0732">Signal</keyword>
<keyword evidence="7" id="KW-1133">Transmembrane helix</keyword>
<proteinExistence type="predicted"/>
<name>A0A926HW66_9FIRM</name>
<dbReference type="EMBL" id="JACRSQ010000002">
    <property type="protein sequence ID" value="MBC8542387.1"/>
    <property type="molecule type" value="Genomic_DNA"/>
</dbReference>
<reference evidence="9" key="1">
    <citation type="submission" date="2020-08" db="EMBL/GenBank/DDBJ databases">
        <title>Genome public.</title>
        <authorList>
            <person name="Liu C."/>
            <person name="Sun Q."/>
        </authorList>
    </citation>
    <scope>NUCLEOTIDE SEQUENCE</scope>
    <source>
        <strain evidence="9">NSJ-32</strain>
    </source>
</reference>
<keyword evidence="6" id="KW-0016">Alginate biosynthesis</keyword>
<evidence type="ECO:0000313" key="9">
    <source>
        <dbReference type="EMBL" id="MBC8542387.1"/>
    </source>
</evidence>
<organism evidence="9 10">
    <name type="scientific">Bianquea renquensis</name>
    <dbReference type="NCBI Taxonomy" id="2763661"/>
    <lineage>
        <taxon>Bacteria</taxon>
        <taxon>Bacillati</taxon>
        <taxon>Bacillota</taxon>
        <taxon>Clostridia</taxon>
        <taxon>Eubacteriales</taxon>
        <taxon>Bianqueaceae</taxon>
        <taxon>Bianquea</taxon>
    </lineage>
</organism>
<evidence type="ECO:0000259" key="8">
    <source>
        <dbReference type="Pfam" id="PF16822"/>
    </source>
</evidence>
<dbReference type="AlphaFoldDB" id="A0A926HW66"/>
<evidence type="ECO:0000256" key="4">
    <source>
        <dbReference type="ARBA" id="ARBA00022729"/>
    </source>
</evidence>
<keyword evidence="3" id="KW-0808">Transferase</keyword>